<dbReference type="Pfam" id="PF00211">
    <property type="entry name" value="Guanylate_cyc"/>
    <property type="match status" value="1"/>
</dbReference>
<feature type="domain" description="Guanylate cyclase" evidence="7">
    <location>
        <begin position="466"/>
        <end position="598"/>
    </location>
</feature>
<keyword evidence="2" id="KW-1003">Cell membrane</keyword>
<dbReference type="PROSITE" id="PS50125">
    <property type="entry name" value="GUANYLATE_CYCLASE_2"/>
    <property type="match status" value="1"/>
</dbReference>
<dbReference type="GO" id="GO:0006171">
    <property type="term" value="P:cAMP biosynthetic process"/>
    <property type="evidence" value="ECO:0007669"/>
    <property type="project" value="TreeGrafter"/>
</dbReference>
<evidence type="ECO:0000256" key="6">
    <source>
        <dbReference type="SAM" id="Phobius"/>
    </source>
</evidence>
<keyword evidence="4 6" id="KW-1133">Transmembrane helix</keyword>
<organism evidence="8">
    <name type="scientific">hydrocarbon metagenome</name>
    <dbReference type="NCBI Taxonomy" id="938273"/>
    <lineage>
        <taxon>unclassified sequences</taxon>
        <taxon>metagenomes</taxon>
        <taxon>ecological metagenomes</taxon>
    </lineage>
</organism>
<dbReference type="Gene3D" id="3.30.70.1230">
    <property type="entry name" value="Nucleotide cyclase"/>
    <property type="match status" value="1"/>
</dbReference>
<proteinExistence type="predicted"/>
<comment type="caution">
    <text evidence="8">The sequence shown here is derived from an EMBL/GenBank/DDBJ whole genome shotgun (WGS) entry which is preliminary data.</text>
</comment>
<evidence type="ECO:0000259" key="7">
    <source>
        <dbReference type="PROSITE" id="PS50125"/>
    </source>
</evidence>
<feature type="transmembrane region" description="Helical" evidence="6">
    <location>
        <begin position="344"/>
        <end position="366"/>
    </location>
</feature>
<gene>
    <name evidence="8" type="ORF">ASZ90_006351</name>
</gene>
<feature type="transmembrane region" description="Helical" evidence="6">
    <location>
        <begin position="14"/>
        <end position="37"/>
    </location>
</feature>
<dbReference type="EC" id="4.6.1.1" evidence="8"/>
<dbReference type="SMART" id="SM00044">
    <property type="entry name" value="CYCc"/>
    <property type="match status" value="1"/>
</dbReference>
<dbReference type="Pfam" id="PF05226">
    <property type="entry name" value="CHASE2"/>
    <property type="match status" value="1"/>
</dbReference>
<sequence>MDLKKLNLGNKSKLLQGLLAGIAGFVVALIFFLPGFLDRWEVKTWDWRVNLLAKPSAHTKEIRLIMLDQNSLDWAKNENGLSWPWPREVYGTIIQFCKRAGARSLAFDVLFTEPSKYGVADDQSFASEILGFKQFVGAVFLSRTEGSEKNWPSFTPAPKLNVQGIDSWLTDSNNHIVFERASFPVAEISSAAGILANVHMNPDSDSVYRRAALFEVFDGKILPSLALASYMSAQPDVPLRIYPGRVMLGNNVIPVDKAGKIILNFRGTSGTHKAYSAASVIQSELRLQNGEIPSVKPEDFKDTYVFFGFTAPGLFDLRPTPVSGVYPGVEISTTMLDNLLANDFIRPVPTALMIILLFLVTFLAGIATSSVSGISRSIVIYVFFICVPAILCLIAYRLGFWLPLVVQETGVVITLFSAGLIYYTTEGRQKAFIKSAFKQYLSPAVIDQIILHPDRLKLGGERRELSIFFSDLEGFTSISEGLDPEALTNLLNVYLTAMTDIIQEEGGTVDKYEGDAIIAFWNAPLEQPDHAIRCVRAVLRCQAKLARMRPALRESLGKDLKMRIGVNTGQAVVGNMGSHSRFDYTMIGDAVNLAARLEGINKQFGTYVLISESTMKKMNGAFPVREISRVAVVGRREPVVVYEPMLPEDINQQKQQIMKKFSDGLKLFCAGDFQQAQNIFSGLVQEDPVARSYVAKCQELIGNPPKGWDGVWIITTK</sequence>
<keyword evidence="3 6" id="KW-0812">Transmembrane</keyword>
<dbReference type="AlphaFoldDB" id="A0A0W8FSK6"/>
<reference evidence="8" key="1">
    <citation type="journal article" date="2015" name="Proc. Natl. Acad. Sci. U.S.A.">
        <title>Networks of energetic and metabolic interactions define dynamics in microbial communities.</title>
        <authorList>
            <person name="Embree M."/>
            <person name="Liu J.K."/>
            <person name="Al-Bassam M.M."/>
            <person name="Zengler K."/>
        </authorList>
    </citation>
    <scope>NUCLEOTIDE SEQUENCE</scope>
</reference>
<name>A0A0W8FSK6_9ZZZZ</name>
<evidence type="ECO:0000256" key="2">
    <source>
        <dbReference type="ARBA" id="ARBA00022475"/>
    </source>
</evidence>
<dbReference type="InterPro" id="IPR007890">
    <property type="entry name" value="CHASE2"/>
</dbReference>
<dbReference type="PANTHER" id="PTHR43081:SF1">
    <property type="entry name" value="ADENYLATE CYCLASE, TERMINAL-DIFFERENTIATION SPECIFIC"/>
    <property type="match status" value="1"/>
</dbReference>
<evidence type="ECO:0000256" key="1">
    <source>
        <dbReference type="ARBA" id="ARBA00004196"/>
    </source>
</evidence>
<dbReference type="GO" id="GO:0035556">
    <property type="term" value="P:intracellular signal transduction"/>
    <property type="evidence" value="ECO:0007669"/>
    <property type="project" value="InterPro"/>
</dbReference>
<dbReference type="SMART" id="SM01080">
    <property type="entry name" value="CHASE2"/>
    <property type="match status" value="1"/>
</dbReference>
<evidence type="ECO:0000256" key="3">
    <source>
        <dbReference type="ARBA" id="ARBA00022692"/>
    </source>
</evidence>
<dbReference type="EMBL" id="LNQE01000882">
    <property type="protein sequence ID" value="KUG23866.1"/>
    <property type="molecule type" value="Genomic_DNA"/>
</dbReference>
<dbReference type="InterPro" id="IPR029787">
    <property type="entry name" value="Nucleotide_cyclase"/>
</dbReference>
<comment type="subcellular location">
    <subcellularLocation>
        <location evidence="1">Cell envelope</location>
    </subcellularLocation>
</comment>
<protein>
    <submittedName>
        <fullName evidence="8">Adenylate cyclase</fullName>
        <ecNumber evidence="8">4.6.1.1</ecNumber>
    </submittedName>
</protein>
<dbReference type="FunFam" id="3.30.70.1230:FF:000016">
    <property type="entry name" value="Adenylate/guanylate cyclase domain-containing protein"/>
    <property type="match status" value="1"/>
</dbReference>
<dbReference type="SUPFAM" id="SSF55073">
    <property type="entry name" value="Nucleotide cyclase"/>
    <property type="match status" value="1"/>
</dbReference>
<evidence type="ECO:0000313" key="8">
    <source>
        <dbReference type="EMBL" id="KUG23866.1"/>
    </source>
</evidence>
<feature type="transmembrane region" description="Helical" evidence="6">
    <location>
        <begin position="378"/>
        <end position="398"/>
    </location>
</feature>
<evidence type="ECO:0000256" key="5">
    <source>
        <dbReference type="ARBA" id="ARBA00023136"/>
    </source>
</evidence>
<dbReference type="GO" id="GO:0030313">
    <property type="term" value="C:cell envelope"/>
    <property type="evidence" value="ECO:0007669"/>
    <property type="project" value="UniProtKB-SubCell"/>
</dbReference>
<dbReference type="GO" id="GO:0004016">
    <property type="term" value="F:adenylate cyclase activity"/>
    <property type="evidence" value="ECO:0007669"/>
    <property type="project" value="UniProtKB-EC"/>
</dbReference>
<keyword evidence="5 6" id="KW-0472">Membrane</keyword>
<keyword evidence="8" id="KW-0456">Lyase</keyword>
<evidence type="ECO:0000256" key="4">
    <source>
        <dbReference type="ARBA" id="ARBA00022989"/>
    </source>
</evidence>
<dbReference type="InterPro" id="IPR050697">
    <property type="entry name" value="Adenylyl/Guanylyl_Cyclase_3/4"/>
</dbReference>
<dbReference type="PANTHER" id="PTHR43081">
    <property type="entry name" value="ADENYLATE CYCLASE, TERMINAL-DIFFERENTIATION SPECIFIC-RELATED"/>
    <property type="match status" value="1"/>
</dbReference>
<dbReference type="CDD" id="cd07302">
    <property type="entry name" value="CHD"/>
    <property type="match status" value="1"/>
</dbReference>
<feature type="transmembrane region" description="Helical" evidence="6">
    <location>
        <begin position="404"/>
        <end position="424"/>
    </location>
</feature>
<dbReference type="InterPro" id="IPR001054">
    <property type="entry name" value="A/G_cyclase"/>
</dbReference>
<accession>A0A0W8FSK6</accession>